<dbReference type="EMBL" id="JTHP01000012">
    <property type="protein sequence ID" value="KJD46007.1"/>
    <property type="molecule type" value="Genomic_DNA"/>
</dbReference>
<reference evidence="4 5" key="1">
    <citation type="submission" date="2014-11" db="EMBL/GenBank/DDBJ databases">
        <title>Draft Genome Sequences of Paenibacillus polymyxa NRRL B-30509 and Paenibacillus terrae NRRL B-30644, Strains from a Poultry Environment that Produce Tridecaptin A and Paenicidins.</title>
        <authorList>
            <person name="van Belkum M.J."/>
            <person name="Lohans C.T."/>
            <person name="Vederas J.C."/>
        </authorList>
    </citation>
    <scope>NUCLEOTIDE SEQUENCE [LARGE SCALE GENOMIC DNA]</scope>
    <source>
        <strain evidence="4 5">NRRL B-30644</strain>
    </source>
</reference>
<organism evidence="4 5">
    <name type="scientific">Paenibacillus terrae</name>
    <dbReference type="NCBI Taxonomy" id="159743"/>
    <lineage>
        <taxon>Bacteria</taxon>
        <taxon>Bacillati</taxon>
        <taxon>Bacillota</taxon>
        <taxon>Bacilli</taxon>
        <taxon>Bacillales</taxon>
        <taxon>Paenibacillaceae</taxon>
        <taxon>Paenibacillus</taxon>
    </lineage>
</organism>
<evidence type="ECO:0000259" key="3">
    <source>
        <dbReference type="PROSITE" id="PS50075"/>
    </source>
</evidence>
<name>A0A0D7X7M8_9BACL</name>
<dbReference type="SUPFAM" id="SSF47336">
    <property type="entry name" value="ACP-like"/>
    <property type="match status" value="1"/>
</dbReference>
<dbReference type="PROSITE" id="PS00012">
    <property type="entry name" value="PHOSPHOPANTETHEINE"/>
    <property type="match status" value="1"/>
</dbReference>
<dbReference type="PATRIC" id="fig|159743.3.peg.1859"/>
<protein>
    <submittedName>
        <fullName evidence="4">Acyl carrier protein</fullName>
    </submittedName>
</protein>
<dbReference type="InterPro" id="IPR006162">
    <property type="entry name" value="Ppantetheine_attach_site"/>
</dbReference>
<evidence type="ECO:0000313" key="5">
    <source>
        <dbReference type="Proteomes" id="UP000032534"/>
    </source>
</evidence>
<sequence length="81" mass="9112">MKTDVYHVVPLLEKVLKLAPGELEQLTPEQDLRTLGLNSLSAVELIVELENELDITMEDDDLVLEHLSTLQGIERLLGKYA</sequence>
<proteinExistence type="predicted"/>
<keyword evidence="5" id="KW-1185">Reference proteome</keyword>
<keyword evidence="1" id="KW-0596">Phosphopantetheine</keyword>
<dbReference type="PROSITE" id="PS50075">
    <property type="entry name" value="CARRIER"/>
    <property type="match status" value="1"/>
</dbReference>
<dbReference type="RefSeq" id="WP_025682535.1">
    <property type="nucleotide sequence ID" value="NZ_JTHP01000012.1"/>
</dbReference>
<dbReference type="Gene3D" id="1.10.1200.10">
    <property type="entry name" value="ACP-like"/>
    <property type="match status" value="1"/>
</dbReference>
<evidence type="ECO:0000256" key="1">
    <source>
        <dbReference type="ARBA" id="ARBA00022450"/>
    </source>
</evidence>
<dbReference type="OrthoDB" id="2639732at2"/>
<dbReference type="Pfam" id="PF00550">
    <property type="entry name" value="PP-binding"/>
    <property type="match status" value="1"/>
</dbReference>
<keyword evidence="2" id="KW-0597">Phosphoprotein</keyword>
<evidence type="ECO:0000313" key="4">
    <source>
        <dbReference type="EMBL" id="KJD46007.1"/>
    </source>
</evidence>
<dbReference type="Proteomes" id="UP000032534">
    <property type="component" value="Unassembled WGS sequence"/>
</dbReference>
<dbReference type="InterPro" id="IPR009081">
    <property type="entry name" value="PP-bd_ACP"/>
</dbReference>
<dbReference type="InterPro" id="IPR036736">
    <property type="entry name" value="ACP-like_sf"/>
</dbReference>
<evidence type="ECO:0000256" key="2">
    <source>
        <dbReference type="ARBA" id="ARBA00022553"/>
    </source>
</evidence>
<dbReference type="GO" id="GO:0031177">
    <property type="term" value="F:phosphopantetheine binding"/>
    <property type="evidence" value="ECO:0007669"/>
    <property type="project" value="InterPro"/>
</dbReference>
<comment type="caution">
    <text evidence="4">The sequence shown here is derived from an EMBL/GenBank/DDBJ whole genome shotgun (WGS) entry which is preliminary data.</text>
</comment>
<gene>
    <name evidence="4" type="ORF">QD47_08475</name>
</gene>
<feature type="domain" description="Carrier" evidence="3">
    <location>
        <begin position="2"/>
        <end position="81"/>
    </location>
</feature>
<dbReference type="InterPro" id="IPR020806">
    <property type="entry name" value="PKS_PP-bd"/>
</dbReference>
<accession>A0A0D7X7M8</accession>
<dbReference type="AlphaFoldDB" id="A0A0D7X7M8"/>
<dbReference type="SMART" id="SM00823">
    <property type="entry name" value="PKS_PP"/>
    <property type="match status" value="1"/>
</dbReference>